<dbReference type="PANTHER" id="PTHR42788">
    <property type="entry name" value="TAURINE IMPORT ATP-BINDING PROTEIN-RELATED"/>
    <property type="match status" value="1"/>
</dbReference>
<organism evidence="6 7">
    <name type="scientific">Brenneria roseae subsp. americana</name>
    <dbReference type="NCBI Taxonomy" id="1508507"/>
    <lineage>
        <taxon>Bacteria</taxon>
        <taxon>Pseudomonadati</taxon>
        <taxon>Pseudomonadota</taxon>
        <taxon>Gammaproteobacteria</taxon>
        <taxon>Enterobacterales</taxon>
        <taxon>Pectobacteriaceae</taxon>
        <taxon>Brenneria</taxon>
    </lineage>
</organism>
<evidence type="ECO:0000313" key="7">
    <source>
        <dbReference type="Proteomes" id="UP000245138"/>
    </source>
</evidence>
<dbReference type="PROSITE" id="PS00211">
    <property type="entry name" value="ABC_TRANSPORTER_1"/>
    <property type="match status" value="1"/>
</dbReference>
<dbReference type="InterPro" id="IPR017871">
    <property type="entry name" value="ABC_transporter-like_CS"/>
</dbReference>
<dbReference type="AlphaFoldDB" id="A0A2U1TMQ5"/>
<dbReference type="PROSITE" id="PS50893">
    <property type="entry name" value="ABC_TRANSPORTER_2"/>
    <property type="match status" value="1"/>
</dbReference>
<dbReference type="Pfam" id="PF00005">
    <property type="entry name" value="ABC_tran"/>
    <property type="match status" value="1"/>
</dbReference>
<comment type="caution">
    <text evidence="6">The sequence shown here is derived from an EMBL/GenBank/DDBJ whole genome shotgun (WGS) entry which is preliminary data.</text>
</comment>
<evidence type="ECO:0000313" key="6">
    <source>
        <dbReference type="EMBL" id="PWC10700.1"/>
    </source>
</evidence>
<dbReference type="EMBL" id="QDKJ01000013">
    <property type="protein sequence ID" value="PWC10700.1"/>
    <property type="molecule type" value="Genomic_DNA"/>
</dbReference>
<keyword evidence="2" id="KW-0813">Transport</keyword>
<dbReference type="Proteomes" id="UP000245138">
    <property type="component" value="Unassembled WGS sequence"/>
</dbReference>
<reference evidence="6 7" key="1">
    <citation type="submission" date="2018-04" db="EMBL/GenBank/DDBJ databases">
        <title>Brenneria corticis sp.nov.</title>
        <authorList>
            <person name="Li Y."/>
        </authorList>
    </citation>
    <scope>NUCLEOTIDE SEQUENCE [LARGE SCALE GENOMIC DNA]</scope>
    <source>
        <strain evidence="6 7">LMG 27715</strain>
    </source>
</reference>
<dbReference type="InterPro" id="IPR027417">
    <property type="entry name" value="P-loop_NTPase"/>
</dbReference>
<dbReference type="OrthoDB" id="9802264at2"/>
<dbReference type="Gene3D" id="3.40.50.300">
    <property type="entry name" value="P-loop containing nucleotide triphosphate hydrolases"/>
    <property type="match status" value="1"/>
</dbReference>
<accession>A0A2U1TMQ5</accession>
<comment type="similarity">
    <text evidence="1">Belongs to the ABC transporter superfamily.</text>
</comment>
<dbReference type="SUPFAM" id="SSF52540">
    <property type="entry name" value="P-loop containing nucleoside triphosphate hydrolases"/>
    <property type="match status" value="1"/>
</dbReference>
<dbReference type="GO" id="GO:0016887">
    <property type="term" value="F:ATP hydrolysis activity"/>
    <property type="evidence" value="ECO:0007669"/>
    <property type="project" value="InterPro"/>
</dbReference>
<dbReference type="InterPro" id="IPR050166">
    <property type="entry name" value="ABC_transporter_ATP-bind"/>
</dbReference>
<evidence type="ECO:0000259" key="5">
    <source>
        <dbReference type="PROSITE" id="PS50893"/>
    </source>
</evidence>
<keyword evidence="7" id="KW-1185">Reference proteome</keyword>
<evidence type="ECO:0000256" key="3">
    <source>
        <dbReference type="ARBA" id="ARBA00022741"/>
    </source>
</evidence>
<feature type="domain" description="ABC transporter" evidence="5">
    <location>
        <begin position="15"/>
        <end position="244"/>
    </location>
</feature>
<keyword evidence="3" id="KW-0547">Nucleotide-binding</keyword>
<dbReference type="GO" id="GO:0005524">
    <property type="term" value="F:ATP binding"/>
    <property type="evidence" value="ECO:0007669"/>
    <property type="project" value="UniProtKB-KW"/>
</dbReference>
<dbReference type="InterPro" id="IPR003439">
    <property type="entry name" value="ABC_transporter-like_ATP-bd"/>
</dbReference>
<dbReference type="PANTHER" id="PTHR42788:SF13">
    <property type="entry name" value="ALIPHATIC SULFONATES IMPORT ATP-BINDING PROTEIN SSUB"/>
    <property type="match status" value="1"/>
</dbReference>
<keyword evidence="4 6" id="KW-0067">ATP-binding</keyword>
<sequence>MSVQNTMPVQNTTLIQAKGISKAFGSLQVLRDIDLALIQGEILTLLGPSGCGKSTLLNILSGLLNADSGTLTIQGDDAAHFQHWQRIGYLFQEDRLLPWRTVQQNVNFGLETLRLSHAERRHRVTEALQLVGLSDFTHYWPYQLSGGMRSRVALARSLVTKPEILLMDEPFSKLDPQTRSAMHGEILRIQRLTGMSIVMVTHDVEEAVVLADRIVIFRPHPGHIHHIQPVNLPRPRLPTSQTVSEQIRLLRLEV</sequence>
<evidence type="ECO:0000256" key="4">
    <source>
        <dbReference type="ARBA" id="ARBA00022840"/>
    </source>
</evidence>
<dbReference type="CDD" id="cd03293">
    <property type="entry name" value="ABC_NrtD_SsuB_transporters"/>
    <property type="match status" value="1"/>
</dbReference>
<dbReference type="SMART" id="SM00382">
    <property type="entry name" value="AAA"/>
    <property type="match status" value="1"/>
</dbReference>
<name>A0A2U1TMQ5_9GAMM</name>
<proteinExistence type="inferred from homology"/>
<evidence type="ECO:0000256" key="1">
    <source>
        <dbReference type="ARBA" id="ARBA00005417"/>
    </source>
</evidence>
<protein>
    <submittedName>
        <fullName evidence="6">Nitrate/sulfonate/bicarbonate ABC transporter ATP-binding protein</fullName>
    </submittedName>
</protein>
<evidence type="ECO:0000256" key="2">
    <source>
        <dbReference type="ARBA" id="ARBA00022448"/>
    </source>
</evidence>
<gene>
    <name evidence="6" type="ORF">B4923_15920</name>
</gene>
<dbReference type="InterPro" id="IPR003593">
    <property type="entry name" value="AAA+_ATPase"/>
</dbReference>